<protein>
    <submittedName>
        <fullName evidence="1">DUF4150 domain-containing protein</fullName>
    </submittedName>
</protein>
<proteinExistence type="predicted"/>
<dbReference type="Pfam" id="PF13665">
    <property type="entry name" value="Tox-PAAR-like"/>
    <property type="match status" value="1"/>
</dbReference>
<name>A0ABT1QYB4_9GAMM</name>
<dbReference type="RefSeq" id="WP_255916452.1">
    <property type="nucleotide sequence ID" value="NZ_JANFQO010000027.1"/>
</dbReference>
<keyword evidence="2" id="KW-1185">Reference proteome</keyword>
<sequence>MPRSNVFANGHEIASKATIGYSAAFPDVCFSPPTPPPPGVPIPYPNSCFAKDISNGSRSVYIQRKQISLQDKSYFRTSYGDEPATPGLKKGIVSTKIKGRCYFTGWSPNVKVEGLCVDRNFDNTTHNHGNPANTALFPYISQGFFDKNPCKDETKRIERECGKEEDDSEYKKPLRAKKKKFPKLGQKKKNGEGGAWHWTDDHCDGLQFPNNTGKAEEFMKQAEDAFQTAKDELLSLEGLGGLMLEYAQSAGLKVAGKILLKAGVKQAAGSSVPLAGNIAMGLWTAWDVVSGIGDVREINRVVKEYANQFRSVTGQLGKMKDVLDRYRDPVTGKVTAEKLPTLMGDIQDAIAQMNACLRMRKCNLVPYSTKGHHKKQSTKSTNVETSNNGGCCPGQTGHHLVPDTMLNDTVCPGYKHGDAPTVCVESALKDAGSHGRIHDATDSQMRGMFDDGKIRNGKISIQDAIKASVKAHKEAFPLSLCDEACMRAQLKDYFDKLCPNAQLDAKDKTGAAISSGNQTR</sequence>
<reference evidence="1" key="1">
    <citation type="submission" date="2022-07" db="EMBL/GenBank/DDBJ databases">
        <title>Tahibacter sp., a new gammaproteobacterium isolated from the silt sample collected at pig farm.</title>
        <authorList>
            <person name="Chen H."/>
        </authorList>
    </citation>
    <scope>NUCLEOTIDE SEQUENCE</scope>
    <source>
        <strain evidence="1">P2K</strain>
    </source>
</reference>
<dbReference type="Proteomes" id="UP001165498">
    <property type="component" value="Unassembled WGS sequence"/>
</dbReference>
<comment type="caution">
    <text evidence="1">The sequence shown here is derived from an EMBL/GenBank/DDBJ whole genome shotgun (WGS) entry which is preliminary data.</text>
</comment>
<evidence type="ECO:0000313" key="2">
    <source>
        <dbReference type="Proteomes" id="UP001165498"/>
    </source>
</evidence>
<gene>
    <name evidence="1" type="ORF">NM961_21325</name>
</gene>
<accession>A0ABT1QYB4</accession>
<evidence type="ECO:0000313" key="1">
    <source>
        <dbReference type="EMBL" id="MCQ4167263.1"/>
    </source>
</evidence>
<organism evidence="1 2">
    <name type="scientific">Tahibacter harae</name>
    <dbReference type="NCBI Taxonomy" id="2963937"/>
    <lineage>
        <taxon>Bacteria</taxon>
        <taxon>Pseudomonadati</taxon>
        <taxon>Pseudomonadota</taxon>
        <taxon>Gammaproteobacteria</taxon>
        <taxon>Lysobacterales</taxon>
        <taxon>Rhodanobacteraceae</taxon>
        <taxon>Tahibacter</taxon>
    </lineage>
</organism>
<dbReference type="EMBL" id="JANFQO010000027">
    <property type="protein sequence ID" value="MCQ4167263.1"/>
    <property type="molecule type" value="Genomic_DNA"/>
</dbReference>